<proteinExistence type="predicted"/>
<reference evidence="2" key="2">
    <citation type="journal article" date="2022" name="Microbiol. Resour. Announc.">
        <title>Metagenome Sequencing to Explore Phylogenomics of Terrestrial Cyanobacteria.</title>
        <authorList>
            <person name="Ward R.D."/>
            <person name="Stajich J.E."/>
            <person name="Johansen J.R."/>
            <person name="Huntemann M."/>
            <person name="Clum A."/>
            <person name="Foster B."/>
            <person name="Foster B."/>
            <person name="Roux S."/>
            <person name="Palaniappan K."/>
            <person name="Varghese N."/>
            <person name="Mukherjee S."/>
            <person name="Reddy T.B.K."/>
            <person name="Daum C."/>
            <person name="Copeland A."/>
            <person name="Chen I.A."/>
            <person name="Ivanova N.N."/>
            <person name="Kyrpides N.C."/>
            <person name="Shapiro N."/>
            <person name="Eloe-Fadrosh E.A."/>
            <person name="Pietrasiak N."/>
        </authorList>
    </citation>
    <scope>NUCLEOTIDE SEQUENCE</scope>
    <source>
        <strain evidence="2">UHER 2000/2452</strain>
    </source>
</reference>
<keyword evidence="1" id="KW-0732">Signal</keyword>
<name>A0A951UR57_9CYAN</name>
<dbReference type="AlphaFoldDB" id="A0A951UR57"/>
<protein>
    <submittedName>
        <fullName evidence="2">DUF2808 domain-containing protein</fullName>
    </submittedName>
</protein>
<reference evidence="2" key="1">
    <citation type="submission" date="2021-05" db="EMBL/GenBank/DDBJ databases">
        <authorList>
            <person name="Pietrasiak N."/>
            <person name="Ward R."/>
            <person name="Stajich J.E."/>
            <person name="Kurbessoian T."/>
        </authorList>
    </citation>
    <scope>NUCLEOTIDE SEQUENCE</scope>
    <source>
        <strain evidence="2">UHER 2000/2452</strain>
    </source>
</reference>
<dbReference type="Proteomes" id="UP000757435">
    <property type="component" value="Unassembled WGS sequence"/>
</dbReference>
<accession>A0A951UR57</accession>
<dbReference type="EMBL" id="JAHHHD010000031">
    <property type="protein sequence ID" value="MBW4661163.1"/>
    <property type="molecule type" value="Genomic_DNA"/>
</dbReference>
<feature type="signal peptide" evidence="1">
    <location>
        <begin position="1"/>
        <end position="23"/>
    </location>
</feature>
<evidence type="ECO:0000256" key="1">
    <source>
        <dbReference type="SAM" id="SignalP"/>
    </source>
</evidence>
<sequence length="197" mass="21199">MRQISLGLTVAITSALLGSWAYATEFSLPHIPEFDLTDSDKNLSNPHPSDSSASSYQTAANTLSGSVVSDRLTEGESLYYFTVVMPEHSQQFSKLSFSDLNQDASTIPMRFDLINAQAFAGTPEAIGQAIATEAWMDETGTFWIEFDPSVASGTMLTVALKAPKPTAGKTYEYGIAAYTATKTPTAIFVGNRTLTTD</sequence>
<dbReference type="Pfam" id="PF10989">
    <property type="entry name" value="DUF2808"/>
    <property type="match status" value="1"/>
</dbReference>
<evidence type="ECO:0000313" key="3">
    <source>
        <dbReference type="Proteomes" id="UP000757435"/>
    </source>
</evidence>
<feature type="chain" id="PRO_5037579816" evidence="1">
    <location>
        <begin position="24"/>
        <end position="197"/>
    </location>
</feature>
<evidence type="ECO:0000313" key="2">
    <source>
        <dbReference type="EMBL" id="MBW4661163.1"/>
    </source>
</evidence>
<gene>
    <name evidence="2" type="ORF">KME15_21005</name>
</gene>
<comment type="caution">
    <text evidence="2">The sequence shown here is derived from an EMBL/GenBank/DDBJ whole genome shotgun (WGS) entry which is preliminary data.</text>
</comment>
<organism evidence="2 3">
    <name type="scientific">Drouetiella hepatica Uher 2000/2452</name>
    <dbReference type="NCBI Taxonomy" id="904376"/>
    <lineage>
        <taxon>Bacteria</taxon>
        <taxon>Bacillati</taxon>
        <taxon>Cyanobacteriota</taxon>
        <taxon>Cyanophyceae</taxon>
        <taxon>Oculatellales</taxon>
        <taxon>Oculatellaceae</taxon>
        <taxon>Drouetiella</taxon>
    </lineage>
</organism>
<dbReference type="InterPro" id="IPR021256">
    <property type="entry name" value="DUF2808"/>
</dbReference>